<dbReference type="GeneID" id="63844555"/>
<comment type="subcellular location">
    <subcellularLocation>
        <location evidence="1">Endomembrane system</location>
        <topology evidence="1">Multi-pass membrane protein</topology>
    </subcellularLocation>
</comment>
<feature type="transmembrane region" description="Helical" evidence="7">
    <location>
        <begin position="485"/>
        <end position="504"/>
    </location>
</feature>
<feature type="transmembrane region" description="Helical" evidence="7">
    <location>
        <begin position="131"/>
        <end position="153"/>
    </location>
</feature>
<dbReference type="OrthoDB" id="3437016at2759"/>
<feature type="transmembrane region" description="Helical" evidence="7">
    <location>
        <begin position="364"/>
        <end position="397"/>
    </location>
</feature>
<keyword evidence="5 7" id="KW-1133">Transmembrane helix</keyword>
<dbReference type="GO" id="GO:0000329">
    <property type="term" value="C:fungal-type vacuole membrane"/>
    <property type="evidence" value="ECO:0007669"/>
    <property type="project" value="TreeGrafter"/>
</dbReference>
<keyword evidence="4 7" id="KW-0812">Transmembrane</keyword>
<dbReference type="Pfam" id="PF07690">
    <property type="entry name" value="MFS_1"/>
    <property type="match status" value="1"/>
</dbReference>
<dbReference type="PANTHER" id="PTHR23501:SF84">
    <property type="entry name" value="VACUOLAR MEMBRANE AMINO ACID UPTAKE TRANSPORTER FNX2"/>
    <property type="match status" value="1"/>
</dbReference>
<evidence type="ECO:0000313" key="11">
    <source>
        <dbReference type="Proteomes" id="UP000800039"/>
    </source>
</evidence>
<dbReference type="GO" id="GO:0046943">
    <property type="term" value="F:carboxylic acid transmembrane transporter activity"/>
    <property type="evidence" value="ECO:0007669"/>
    <property type="project" value="UniProtKB-ARBA"/>
</dbReference>
<feature type="transmembrane region" description="Helical" evidence="7">
    <location>
        <begin position="231"/>
        <end position="248"/>
    </location>
</feature>
<evidence type="ECO:0000259" key="9">
    <source>
        <dbReference type="PROSITE" id="PS50850"/>
    </source>
</evidence>
<organism evidence="10 11">
    <name type="scientific">Cucurbitaria berberidis CBS 394.84</name>
    <dbReference type="NCBI Taxonomy" id="1168544"/>
    <lineage>
        <taxon>Eukaryota</taxon>
        <taxon>Fungi</taxon>
        <taxon>Dikarya</taxon>
        <taxon>Ascomycota</taxon>
        <taxon>Pezizomycotina</taxon>
        <taxon>Dothideomycetes</taxon>
        <taxon>Pleosporomycetidae</taxon>
        <taxon>Pleosporales</taxon>
        <taxon>Pleosporineae</taxon>
        <taxon>Cucurbitariaceae</taxon>
        <taxon>Cucurbitaria</taxon>
    </lineage>
</organism>
<feature type="transmembrane region" description="Helical" evidence="7">
    <location>
        <begin position="45"/>
        <end position="61"/>
    </location>
</feature>
<feature type="chain" id="PRO_5040195456" evidence="8">
    <location>
        <begin position="22"/>
        <end position="508"/>
    </location>
</feature>
<evidence type="ECO:0000256" key="3">
    <source>
        <dbReference type="ARBA" id="ARBA00022448"/>
    </source>
</evidence>
<comment type="similarity">
    <text evidence="2">Belongs to the major facilitator superfamily.</text>
</comment>
<dbReference type="Gene3D" id="1.20.1250.20">
    <property type="entry name" value="MFS general substrate transporter like domains"/>
    <property type="match status" value="1"/>
</dbReference>
<evidence type="ECO:0000256" key="5">
    <source>
        <dbReference type="ARBA" id="ARBA00022989"/>
    </source>
</evidence>
<keyword evidence="6 7" id="KW-0472">Membrane</keyword>
<dbReference type="FunFam" id="1.20.1720.10:FF:000013">
    <property type="entry name" value="Related to multidrug resistance proteins"/>
    <property type="match status" value="1"/>
</dbReference>
<keyword evidence="3" id="KW-0813">Transport</keyword>
<evidence type="ECO:0000256" key="2">
    <source>
        <dbReference type="ARBA" id="ARBA00008335"/>
    </source>
</evidence>
<feature type="transmembrane region" description="Helical" evidence="7">
    <location>
        <begin position="409"/>
        <end position="428"/>
    </location>
</feature>
<feature type="transmembrane region" description="Helical" evidence="7">
    <location>
        <begin position="302"/>
        <end position="325"/>
    </location>
</feature>
<dbReference type="PANTHER" id="PTHR23501">
    <property type="entry name" value="MAJOR FACILITATOR SUPERFAMILY"/>
    <property type="match status" value="1"/>
</dbReference>
<dbReference type="RefSeq" id="XP_040789149.1">
    <property type="nucleotide sequence ID" value="XM_040927302.1"/>
</dbReference>
<feature type="transmembrane region" description="Helical" evidence="7">
    <location>
        <begin position="73"/>
        <end position="92"/>
    </location>
</feature>
<dbReference type="InterPro" id="IPR011701">
    <property type="entry name" value="MFS"/>
</dbReference>
<dbReference type="Proteomes" id="UP000800039">
    <property type="component" value="Unassembled WGS sequence"/>
</dbReference>
<name>A0A9P4GJL1_9PLEO</name>
<feature type="transmembrane region" description="Helical" evidence="7">
    <location>
        <begin position="260"/>
        <end position="282"/>
    </location>
</feature>
<protein>
    <submittedName>
        <fullName evidence="10">MFS general substrate transporter</fullName>
    </submittedName>
</protein>
<dbReference type="InterPro" id="IPR020846">
    <property type="entry name" value="MFS_dom"/>
</dbReference>
<feature type="domain" description="Major facilitator superfamily (MFS) profile" evidence="9">
    <location>
        <begin position="8"/>
        <end position="508"/>
    </location>
</feature>
<evidence type="ECO:0000256" key="6">
    <source>
        <dbReference type="ARBA" id="ARBA00023136"/>
    </source>
</evidence>
<reference evidence="10" key="1">
    <citation type="submission" date="2020-01" db="EMBL/GenBank/DDBJ databases">
        <authorList>
            <consortium name="DOE Joint Genome Institute"/>
            <person name="Haridas S."/>
            <person name="Albert R."/>
            <person name="Binder M."/>
            <person name="Bloem J."/>
            <person name="Labutti K."/>
            <person name="Salamov A."/>
            <person name="Andreopoulos B."/>
            <person name="Baker S.E."/>
            <person name="Barry K."/>
            <person name="Bills G."/>
            <person name="Bluhm B.H."/>
            <person name="Cannon C."/>
            <person name="Castanera R."/>
            <person name="Culley D.E."/>
            <person name="Daum C."/>
            <person name="Ezra D."/>
            <person name="Gonzalez J.B."/>
            <person name="Henrissat B."/>
            <person name="Kuo A."/>
            <person name="Liang C."/>
            <person name="Lipzen A."/>
            <person name="Lutzoni F."/>
            <person name="Magnuson J."/>
            <person name="Mondo S."/>
            <person name="Nolan M."/>
            <person name="Ohm R."/>
            <person name="Pangilinan J."/>
            <person name="Park H.-J."/>
            <person name="Ramirez L."/>
            <person name="Alfaro M."/>
            <person name="Sun H."/>
            <person name="Tritt A."/>
            <person name="Yoshinaga Y."/>
            <person name="Zwiers L.-H."/>
            <person name="Turgeon B.G."/>
            <person name="Goodwin S.B."/>
            <person name="Spatafora J.W."/>
            <person name="Crous P.W."/>
            <person name="Grigoriev I.V."/>
        </authorList>
    </citation>
    <scope>NUCLEOTIDE SEQUENCE</scope>
    <source>
        <strain evidence="10">CBS 394.84</strain>
    </source>
</reference>
<dbReference type="InterPro" id="IPR036259">
    <property type="entry name" value="MFS_trans_sf"/>
</dbReference>
<feature type="non-terminal residue" evidence="10">
    <location>
        <position position="1"/>
    </location>
</feature>
<evidence type="ECO:0000256" key="1">
    <source>
        <dbReference type="ARBA" id="ARBA00004127"/>
    </source>
</evidence>
<dbReference type="SUPFAM" id="SSF103473">
    <property type="entry name" value="MFS general substrate transporter"/>
    <property type="match status" value="1"/>
</dbReference>
<feature type="transmembrane region" description="Helical" evidence="7">
    <location>
        <begin position="98"/>
        <end position="119"/>
    </location>
</feature>
<comment type="caution">
    <text evidence="10">The sequence shown here is derived from an EMBL/GenBank/DDBJ whole genome shotgun (WGS) entry which is preliminary data.</text>
</comment>
<dbReference type="GO" id="GO:0012505">
    <property type="term" value="C:endomembrane system"/>
    <property type="evidence" value="ECO:0007669"/>
    <property type="project" value="UniProtKB-SubCell"/>
</dbReference>
<dbReference type="Gene3D" id="1.20.1720.10">
    <property type="entry name" value="Multidrug resistance protein D"/>
    <property type="match status" value="1"/>
</dbReference>
<dbReference type="EMBL" id="ML976616">
    <property type="protein sequence ID" value="KAF1846586.1"/>
    <property type="molecule type" value="Genomic_DNA"/>
</dbReference>
<feature type="transmembrane region" description="Helical" evidence="7">
    <location>
        <begin position="337"/>
        <end position="358"/>
    </location>
</feature>
<accession>A0A9P4GJL1</accession>
<proteinExistence type="inferred from homology"/>
<dbReference type="AlphaFoldDB" id="A0A9P4GJL1"/>
<feature type="non-terminal residue" evidence="10">
    <location>
        <position position="508"/>
    </location>
</feature>
<sequence length="508" mass="53805">VRARLKFIFPALSIGIFLAAADQTIIVSSYGRIGSDLNALNKTTWLATAYFCTTTALQPLYGQLSNVFGRKACLLFAYFVFGAGALFCGLAPDMTQLIIARALTGIGAGGILTTVSILLSDVVTLEERGLWQGYVNMVFACGAGLGAPLGGLLSDAVGWRWAFIGQAPLCGIAVLLVAVLLHVPTHQQHEDDTSSKLARIDFLGAISLIIWLASLLVFLDHMSAGIYHWPSFIWLGVAITFLVVFLRVEAIVTNPLMPLHLLFGQVFLGAYLALFFGNVAWYGVLFYVPLLYQAVGGFSASAAGTLLLPGIVAGVIGGLACGTMIKRNKGTGFAKAAGISYPLVIASCLGIALGSGLFGASIPLATIIAILSVCLIVGGLGNGGGMTSTLVVVVAVARPEDQAIVTACVYFYRQLGTTVGLAVISLVFRQVLAWRLLKRLAGAPDFELDTEETVKRVIESLKYLGKLPAEIRAIVEISYGEACKAALLVCMGLAICAFINVPFIREKR</sequence>
<keyword evidence="8" id="KW-0732">Signal</keyword>
<evidence type="ECO:0000256" key="7">
    <source>
        <dbReference type="SAM" id="Phobius"/>
    </source>
</evidence>
<gene>
    <name evidence="10" type="ORF">K460DRAFT_238817</name>
</gene>
<evidence type="ECO:0000256" key="8">
    <source>
        <dbReference type="SAM" id="SignalP"/>
    </source>
</evidence>
<dbReference type="PROSITE" id="PS50850">
    <property type="entry name" value="MFS"/>
    <property type="match status" value="1"/>
</dbReference>
<keyword evidence="11" id="KW-1185">Reference proteome</keyword>
<evidence type="ECO:0000313" key="10">
    <source>
        <dbReference type="EMBL" id="KAF1846586.1"/>
    </source>
</evidence>
<dbReference type="GO" id="GO:0015174">
    <property type="term" value="F:basic amino acid transmembrane transporter activity"/>
    <property type="evidence" value="ECO:0007669"/>
    <property type="project" value="TreeGrafter"/>
</dbReference>
<feature type="signal peptide" evidence="8">
    <location>
        <begin position="1"/>
        <end position="21"/>
    </location>
</feature>
<evidence type="ECO:0000256" key="4">
    <source>
        <dbReference type="ARBA" id="ARBA00022692"/>
    </source>
</evidence>
<feature type="transmembrane region" description="Helical" evidence="7">
    <location>
        <begin position="159"/>
        <end position="181"/>
    </location>
</feature>
<feature type="transmembrane region" description="Helical" evidence="7">
    <location>
        <begin position="202"/>
        <end position="219"/>
    </location>
</feature>